<dbReference type="InterPro" id="IPR001932">
    <property type="entry name" value="PPM-type_phosphatase-like_dom"/>
</dbReference>
<dbReference type="PANTHER" id="PTHR43156:SF2">
    <property type="entry name" value="STAGE II SPORULATION PROTEIN E"/>
    <property type="match status" value="1"/>
</dbReference>
<name>A0A895XPA9_9ACTN</name>
<keyword evidence="1" id="KW-0378">Hydrolase</keyword>
<feature type="transmembrane region" description="Helical" evidence="2">
    <location>
        <begin position="14"/>
        <end position="35"/>
    </location>
</feature>
<evidence type="ECO:0000313" key="4">
    <source>
        <dbReference type="EMBL" id="QSB05383.1"/>
    </source>
</evidence>
<keyword evidence="2" id="KW-0472">Membrane</keyword>
<dbReference type="EMBL" id="CP070496">
    <property type="protein sequence ID" value="QSB05383.1"/>
    <property type="molecule type" value="Genomic_DNA"/>
</dbReference>
<dbReference type="KEGG" id="nav:JQS30_00080"/>
<feature type="domain" description="PPM-type phosphatase" evidence="3">
    <location>
        <begin position="141"/>
        <end position="352"/>
    </location>
</feature>
<dbReference type="InterPro" id="IPR036457">
    <property type="entry name" value="PPM-type-like_dom_sf"/>
</dbReference>
<keyword evidence="2" id="KW-1133">Transmembrane helix</keyword>
<evidence type="ECO:0000313" key="5">
    <source>
        <dbReference type="Proteomes" id="UP000662939"/>
    </source>
</evidence>
<dbReference type="Proteomes" id="UP000662939">
    <property type="component" value="Chromosome"/>
</dbReference>
<evidence type="ECO:0000256" key="2">
    <source>
        <dbReference type="SAM" id="Phobius"/>
    </source>
</evidence>
<feature type="transmembrane region" description="Helical" evidence="2">
    <location>
        <begin position="92"/>
        <end position="111"/>
    </location>
</feature>
<gene>
    <name evidence="4" type="ORF">JQS30_00080</name>
</gene>
<evidence type="ECO:0000256" key="1">
    <source>
        <dbReference type="ARBA" id="ARBA00022801"/>
    </source>
</evidence>
<dbReference type="AlphaFoldDB" id="A0A895XPA9"/>
<evidence type="ECO:0000259" key="3">
    <source>
        <dbReference type="SMART" id="SM00331"/>
    </source>
</evidence>
<dbReference type="RefSeq" id="WP_213171391.1">
    <property type="nucleotide sequence ID" value="NZ_CP070496.1"/>
</dbReference>
<dbReference type="InterPro" id="IPR052016">
    <property type="entry name" value="Bact_Sigma-Reg"/>
</dbReference>
<keyword evidence="5" id="KW-1185">Reference proteome</keyword>
<sequence>MELHPRGSDWSAPAVRYAFAAAFALLMLAIAVSIWENIEHSIIGLMALPPLAAAAFLAWPWILSIGIVALLLGITYHMVASGSEVADTSGNAMQLVVVFIAVLIAVAIAALRERETKRIQQLTRLASVTQQAILRPLAPRIGPFNIAARYVSSGSHTEIGGDLYEVADTDYGQRVIIGDVRGKGLSAIRLTSTVLGAFRYVAYERADYRNMVKDLDQAVTRGGGEEDFVTVALLEQRGGTLQIINCGHPSPMLLRQGKVSYLKNETMAPPLGLMPTVTVRTERLEPGDRILLYTDGLSEARRDGEFFPIDKRAAKLLGHGSVSDGLASLETALRRWVYGPLSDDIALVLLEYSPRS</sequence>
<dbReference type="PANTHER" id="PTHR43156">
    <property type="entry name" value="STAGE II SPORULATION PROTEIN E-RELATED"/>
    <property type="match status" value="1"/>
</dbReference>
<dbReference type="GO" id="GO:0016791">
    <property type="term" value="F:phosphatase activity"/>
    <property type="evidence" value="ECO:0007669"/>
    <property type="project" value="TreeGrafter"/>
</dbReference>
<keyword evidence="2" id="KW-0812">Transmembrane</keyword>
<protein>
    <submittedName>
        <fullName evidence="4">Serine/threonine-protein phosphatase</fullName>
    </submittedName>
</protein>
<dbReference type="Gene3D" id="3.60.40.10">
    <property type="entry name" value="PPM-type phosphatase domain"/>
    <property type="match status" value="1"/>
</dbReference>
<feature type="transmembrane region" description="Helical" evidence="2">
    <location>
        <begin position="47"/>
        <end position="72"/>
    </location>
</feature>
<accession>A0A895XPA9</accession>
<dbReference type="Pfam" id="PF07228">
    <property type="entry name" value="SpoIIE"/>
    <property type="match status" value="1"/>
</dbReference>
<dbReference type="SUPFAM" id="SSF81606">
    <property type="entry name" value="PP2C-like"/>
    <property type="match status" value="1"/>
</dbReference>
<reference evidence="4" key="1">
    <citation type="submission" date="2021-02" db="EMBL/GenBank/DDBJ databases">
        <title>Natronoglycomyces albus gen. nov., sp. nov, a haloalkaliphilic actinobacterium from a soda solonchak soil.</title>
        <authorList>
            <person name="Sorokin D.Y."/>
            <person name="Khijniak T.V."/>
            <person name="Zakharycheva A.P."/>
            <person name="Boueva O.V."/>
            <person name="Ariskina E.V."/>
            <person name="Hahnke R.L."/>
            <person name="Bunk B."/>
            <person name="Sproer C."/>
            <person name="Schumann P."/>
            <person name="Evtushenko L.I."/>
            <person name="Kublanov I.V."/>
        </authorList>
    </citation>
    <scope>NUCLEOTIDE SEQUENCE</scope>
    <source>
        <strain evidence="4">DSM 106290</strain>
    </source>
</reference>
<proteinExistence type="predicted"/>
<dbReference type="SMART" id="SM00331">
    <property type="entry name" value="PP2C_SIG"/>
    <property type="match status" value="1"/>
</dbReference>
<organism evidence="4 5">
    <name type="scientific">Natronoglycomyces albus</name>
    <dbReference type="NCBI Taxonomy" id="2811108"/>
    <lineage>
        <taxon>Bacteria</taxon>
        <taxon>Bacillati</taxon>
        <taxon>Actinomycetota</taxon>
        <taxon>Actinomycetes</taxon>
        <taxon>Glycomycetales</taxon>
        <taxon>Glycomycetaceae</taxon>
        <taxon>Natronoglycomyces</taxon>
    </lineage>
</organism>